<evidence type="ECO:0000313" key="9">
    <source>
        <dbReference type="Proteomes" id="UP000233375"/>
    </source>
</evidence>
<gene>
    <name evidence="8" type="ORF">CWS01_05005</name>
</gene>
<keyword evidence="6" id="KW-0812">Transmembrane</keyword>
<dbReference type="Pfam" id="PF06580">
    <property type="entry name" value="His_kinase"/>
    <property type="match status" value="1"/>
</dbReference>
<keyword evidence="2" id="KW-1003">Cell membrane</keyword>
<feature type="transmembrane region" description="Helical" evidence="6">
    <location>
        <begin position="302"/>
        <end position="321"/>
    </location>
</feature>
<dbReference type="PANTHER" id="PTHR34220:SF7">
    <property type="entry name" value="SENSOR HISTIDINE KINASE YPDA"/>
    <property type="match status" value="1"/>
</dbReference>
<organism evidence="8 9">
    <name type="scientific">Niallia nealsonii</name>
    <dbReference type="NCBI Taxonomy" id="115979"/>
    <lineage>
        <taxon>Bacteria</taxon>
        <taxon>Bacillati</taxon>
        <taxon>Bacillota</taxon>
        <taxon>Bacilli</taxon>
        <taxon>Bacillales</taxon>
        <taxon>Bacillaceae</taxon>
        <taxon>Niallia</taxon>
    </lineage>
</organism>
<dbReference type="Gene3D" id="3.30.565.10">
    <property type="entry name" value="Histidine kinase-like ATPase, C-terminal domain"/>
    <property type="match status" value="1"/>
</dbReference>
<dbReference type="GO" id="GO:0005886">
    <property type="term" value="C:plasma membrane"/>
    <property type="evidence" value="ECO:0007669"/>
    <property type="project" value="UniProtKB-SubCell"/>
</dbReference>
<dbReference type="EMBL" id="PISE01000011">
    <property type="protein sequence ID" value="PKG24622.1"/>
    <property type="molecule type" value="Genomic_DNA"/>
</dbReference>
<protein>
    <recommendedName>
        <fullName evidence="7">HAMP domain-containing protein</fullName>
    </recommendedName>
</protein>
<dbReference type="PROSITE" id="PS50885">
    <property type="entry name" value="HAMP"/>
    <property type="match status" value="1"/>
</dbReference>
<dbReference type="SMART" id="SM00304">
    <property type="entry name" value="HAMP"/>
    <property type="match status" value="1"/>
</dbReference>
<evidence type="ECO:0000256" key="3">
    <source>
        <dbReference type="ARBA" id="ARBA00022553"/>
    </source>
</evidence>
<sequence>MKLIPNRFKHNGLFIIMFLLTVTIVIIVSISISWATLRMSENFFIEKFSITNSKVMNQISDKLESYHDSIVIASTNILQSSTVKSVLTEKETNIEKMRSFYNLDQQMKYIKSNLDPFEAEIFISGINGVNYTTNRSYWPITDEELKESELIKQTRATPQKIVYQYYQLKSDSPNNKDDFIVASRALKDPFSTSIYGSMFFVIAESEFRNFYANYTGSGNDVYLMNKSGVILSSNQSELIGRMEPELIQHVEKVSSSKDQYIIEEFMGKEQIILMKYMPSFDMYLFNTIDKKQAIGGLIDKKAIFMICMTIVLIALIVSFFLSRMLTNSLSRLVKQISNASQNKFHQYVTVDGIYETRQIGRAFNSMLDELHEYVDQLLLAQKQQRNAELEALQQQINPHFLYNTLTSIKFIVQQGEKKEADAIINSLISLLQNTIGNVSETVTIDKEIESLQNYVSINQKRYGSRINVQYFIDPECGQYQIPKLLLQPFVENAFFHAFTLKNHGYIHILVWSDKNHLICEVVDNGDGIEFISDSHLPDTKRNQQLFKGIGIRNVNERIQLLYGEPFGIDISSTLGDGTKVKIMLPIISAKMADNSKTE</sequence>
<dbReference type="InterPro" id="IPR010559">
    <property type="entry name" value="Sig_transdc_His_kin_internal"/>
</dbReference>
<proteinExistence type="predicted"/>
<feature type="transmembrane region" description="Helical" evidence="6">
    <location>
        <begin position="12"/>
        <end position="37"/>
    </location>
</feature>
<dbReference type="Gene3D" id="6.10.340.10">
    <property type="match status" value="1"/>
</dbReference>
<feature type="domain" description="HAMP" evidence="7">
    <location>
        <begin position="323"/>
        <end position="375"/>
    </location>
</feature>
<dbReference type="PANTHER" id="PTHR34220">
    <property type="entry name" value="SENSOR HISTIDINE KINASE YPDA"/>
    <property type="match status" value="1"/>
</dbReference>
<dbReference type="OrthoDB" id="9776552at2"/>
<keyword evidence="6" id="KW-1133">Transmembrane helix</keyword>
<evidence type="ECO:0000259" key="7">
    <source>
        <dbReference type="PROSITE" id="PS50885"/>
    </source>
</evidence>
<evidence type="ECO:0000256" key="5">
    <source>
        <dbReference type="ARBA" id="ARBA00023136"/>
    </source>
</evidence>
<evidence type="ECO:0000313" key="8">
    <source>
        <dbReference type="EMBL" id="PKG24622.1"/>
    </source>
</evidence>
<evidence type="ECO:0000256" key="2">
    <source>
        <dbReference type="ARBA" id="ARBA00022475"/>
    </source>
</evidence>
<keyword evidence="3" id="KW-0597">Phosphoprotein</keyword>
<dbReference type="InterPro" id="IPR036890">
    <property type="entry name" value="HATPase_C_sf"/>
</dbReference>
<comment type="caution">
    <text evidence="8">The sequence shown here is derived from an EMBL/GenBank/DDBJ whole genome shotgun (WGS) entry which is preliminary data.</text>
</comment>
<name>A0A2N0Z531_9BACI</name>
<dbReference type="InterPro" id="IPR003660">
    <property type="entry name" value="HAMP_dom"/>
</dbReference>
<keyword evidence="4" id="KW-0808">Transferase</keyword>
<accession>A0A2N0Z531</accession>
<dbReference type="InterPro" id="IPR050640">
    <property type="entry name" value="Bact_2-comp_sensor_kinase"/>
</dbReference>
<dbReference type="GO" id="GO:0000155">
    <property type="term" value="F:phosphorelay sensor kinase activity"/>
    <property type="evidence" value="ECO:0007669"/>
    <property type="project" value="InterPro"/>
</dbReference>
<dbReference type="RefSeq" id="WP_101175979.1">
    <property type="nucleotide sequence ID" value="NZ_PISE01000011.1"/>
</dbReference>
<dbReference type="Pfam" id="PF00672">
    <property type="entry name" value="HAMP"/>
    <property type="match status" value="1"/>
</dbReference>
<evidence type="ECO:0000256" key="6">
    <source>
        <dbReference type="SAM" id="Phobius"/>
    </source>
</evidence>
<keyword evidence="9" id="KW-1185">Reference proteome</keyword>
<dbReference type="SUPFAM" id="SSF55874">
    <property type="entry name" value="ATPase domain of HSP90 chaperone/DNA topoisomerase II/histidine kinase"/>
    <property type="match status" value="1"/>
</dbReference>
<comment type="subcellular location">
    <subcellularLocation>
        <location evidence="1">Cell membrane</location>
        <topology evidence="1">Multi-pass membrane protein</topology>
    </subcellularLocation>
</comment>
<keyword evidence="5 6" id="KW-0472">Membrane</keyword>
<reference evidence="8 9" key="1">
    <citation type="journal article" date="2003" name="Int. J. Syst. Evol. Microbiol.">
        <title>Bacillus nealsonii sp. nov., isolated from a spacecraft-assembly facility, whose spores are gamma-radiation resistant.</title>
        <authorList>
            <person name="Venkateswaran K."/>
            <person name="Kempf M."/>
            <person name="Chen F."/>
            <person name="Satomi M."/>
            <person name="Nicholson W."/>
            <person name="Kern R."/>
        </authorList>
    </citation>
    <scope>NUCLEOTIDE SEQUENCE [LARGE SCALE GENOMIC DNA]</scope>
    <source>
        <strain evidence="8 9">FO-92</strain>
    </source>
</reference>
<dbReference type="Proteomes" id="UP000233375">
    <property type="component" value="Unassembled WGS sequence"/>
</dbReference>
<evidence type="ECO:0000256" key="4">
    <source>
        <dbReference type="ARBA" id="ARBA00022679"/>
    </source>
</evidence>
<dbReference type="AlphaFoldDB" id="A0A2N0Z531"/>
<evidence type="ECO:0000256" key="1">
    <source>
        <dbReference type="ARBA" id="ARBA00004651"/>
    </source>
</evidence>